<keyword evidence="3" id="KW-1185">Reference proteome</keyword>
<proteinExistence type="predicted"/>
<comment type="caution">
    <text evidence="2">The sequence shown here is derived from an EMBL/GenBank/DDBJ whole genome shotgun (WGS) entry which is preliminary data.</text>
</comment>
<organism evidence="2 3">
    <name type="scientific">Eleusine coracana subsp. coracana</name>
    <dbReference type="NCBI Taxonomy" id="191504"/>
    <lineage>
        <taxon>Eukaryota</taxon>
        <taxon>Viridiplantae</taxon>
        <taxon>Streptophyta</taxon>
        <taxon>Embryophyta</taxon>
        <taxon>Tracheophyta</taxon>
        <taxon>Spermatophyta</taxon>
        <taxon>Magnoliopsida</taxon>
        <taxon>Liliopsida</taxon>
        <taxon>Poales</taxon>
        <taxon>Poaceae</taxon>
        <taxon>PACMAD clade</taxon>
        <taxon>Chloridoideae</taxon>
        <taxon>Cynodonteae</taxon>
        <taxon>Eleusininae</taxon>
        <taxon>Eleusine</taxon>
    </lineage>
</organism>
<dbReference type="EMBL" id="BQKI01000087">
    <property type="protein sequence ID" value="GJN35157.1"/>
    <property type="molecule type" value="Genomic_DNA"/>
</dbReference>
<accession>A0AAV5FKN1</accession>
<evidence type="ECO:0000313" key="2">
    <source>
        <dbReference type="EMBL" id="GJN35157.1"/>
    </source>
</evidence>
<dbReference type="AlphaFoldDB" id="A0AAV5FKN1"/>
<reference evidence="2" key="1">
    <citation type="journal article" date="2018" name="DNA Res.">
        <title>Multiple hybrid de novo genome assembly of finger millet, an orphan allotetraploid crop.</title>
        <authorList>
            <person name="Hatakeyama M."/>
            <person name="Aluri S."/>
            <person name="Balachadran M.T."/>
            <person name="Sivarajan S.R."/>
            <person name="Patrignani A."/>
            <person name="Gruter S."/>
            <person name="Poveda L."/>
            <person name="Shimizu-Inatsugi R."/>
            <person name="Baeten J."/>
            <person name="Francoijs K.J."/>
            <person name="Nataraja K.N."/>
            <person name="Reddy Y.A.N."/>
            <person name="Phadnis S."/>
            <person name="Ravikumar R.L."/>
            <person name="Schlapbach R."/>
            <person name="Sreeman S.M."/>
            <person name="Shimizu K.K."/>
        </authorList>
    </citation>
    <scope>NUCLEOTIDE SEQUENCE</scope>
</reference>
<dbReference type="Proteomes" id="UP001054889">
    <property type="component" value="Unassembled WGS sequence"/>
</dbReference>
<feature type="compositionally biased region" description="Pro residues" evidence="1">
    <location>
        <begin position="19"/>
        <end position="29"/>
    </location>
</feature>
<gene>
    <name evidence="2" type="primary">gb23901</name>
    <name evidence="2" type="ORF">PR202_gb23901</name>
</gene>
<evidence type="ECO:0000256" key="1">
    <source>
        <dbReference type="SAM" id="MobiDB-lite"/>
    </source>
</evidence>
<feature type="region of interest" description="Disordered" evidence="1">
    <location>
        <begin position="1"/>
        <end position="90"/>
    </location>
</feature>
<name>A0AAV5FKN1_ELECO</name>
<reference evidence="2" key="2">
    <citation type="submission" date="2021-12" db="EMBL/GenBank/DDBJ databases">
        <title>Resequencing data analysis of finger millet.</title>
        <authorList>
            <person name="Hatakeyama M."/>
            <person name="Aluri S."/>
            <person name="Balachadran M.T."/>
            <person name="Sivarajan S.R."/>
            <person name="Poveda L."/>
            <person name="Shimizu-Inatsugi R."/>
            <person name="Schlapbach R."/>
            <person name="Sreeman S.M."/>
            <person name="Shimizu K.K."/>
        </authorList>
    </citation>
    <scope>NUCLEOTIDE SEQUENCE</scope>
</reference>
<feature type="compositionally biased region" description="Pro residues" evidence="1">
    <location>
        <begin position="58"/>
        <end position="74"/>
    </location>
</feature>
<feature type="compositionally biased region" description="Low complexity" evidence="1">
    <location>
        <begin position="1"/>
        <end position="18"/>
    </location>
</feature>
<sequence>MGSSAPPGSPELPAAPLAAPLPNPHPLAPPSCTQSRPLPHSNAARQHAPSDAIACAPHPTPLEAPVPPRPPSPMPSRRLSPAPLPELTHGLVGLGSKPSCSAPGAGFACPRPHQMKWVPNGRRTKKTTSDDYTGGEQRRQLAPIDDGANQVALPIRLRHHPLLHRLVSLRRFLHLIAQRLVQEQNLRQRRS</sequence>
<evidence type="ECO:0000313" key="3">
    <source>
        <dbReference type="Proteomes" id="UP001054889"/>
    </source>
</evidence>
<protein>
    <submittedName>
        <fullName evidence="2">Uncharacterized protein</fullName>
    </submittedName>
</protein>
<feature type="region of interest" description="Disordered" evidence="1">
    <location>
        <begin position="111"/>
        <end position="135"/>
    </location>
</feature>